<name>A0A2Z2HX17_9EURY</name>
<dbReference type="KEGG" id="naj:B1756_08910"/>
<accession>A0A2Z2HX17</accession>
<evidence type="ECO:0000256" key="1">
    <source>
        <dbReference type="SAM" id="Phobius"/>
    </source>
</evidence>
<dbReference type="Proteomes" id="UP000250088">
    <property type="component" value="Chromosome"/>
</dbReference>
<keyword evidence="1" id="KW-1133">Transmembrane helix</keyword>
<keyword evidence="3" id="KW-1185">Reference proteome</keyword>
<keyword evidence="1" id="KW-0812">Transmembrane</keyword>
<protein>
    <recommendedName>
        <fullName evidence="4">TM2 domain-containing protein</fullName>
    </recommendedName>
</protein>
<evidence type="ECO:0008006" key="4">
    <source>
        <dbReference type="Google" id="ProtNLM"/>
    </source>
</evidence>
<sequence length="95" mass="10201">MIKREAVICPECGVSQEQSSSSDGDPGVAALLSAVGFIFPIAAGAGQIYNGQIGKGILFSLVQFVNFFLVFLFIGFITYPLVGIWTIYDAYQNAQ</sequence>
<feature type="transmembrane region" description="Helical" evidence="1">
    <location>
        <begin position="28"/>
        <end position="49"/>
    </location>
</feature>
<reference evidence="3" key="1">
    <citation type="submission" date="2017-02" db="EMBL/GenBank/DDBJ databases">
        <title>Natronthermophilus aegyptiacus gen. nov.,sp. nov., an aerobic, extremely halophilic alkalithermophilic archaeon isolated from the athalassohaline Wadi An Natrun, Egypt.</title>
        <authorList>
            <person name="Zhao B."/>
        </authorList>
    </citation>
    <scope>NUCLEOTIDE SEQUENCE [LARGE SCALE GENOMIC DNA]</scope>
    <source>
        <strain evidence="3">JW/NM-HA 15</strain>
    </source>
</reference>
<organism evidence="2 3">
    <name type="scientific">Natrarchaeobaculum aegyptiacum</name>
    <dbReference type="NCBI Taxonomy" id="745377"/>
    <lineage>
        <taxon>Archaea</taxon>
        <taxon>Methanobacteriati</taxon>
        <taxon>Methanobacteriota</taxon>
        <taxon>Stenosarchaea group</taxon>
        <taxon>Halobacteria</taxon>
        <taxon>Halobacteriales</taxon>
        <taxon>Natrialbaceae</taxon>
        <taxon>Natrarchaeobaculum</taxon>
    </lineage>
</organism>
<evidence type="ECO:0000313" key="2">
    <source>
        <dbReference type="EMBL" id="ARS91761.1"/>
    </source>
</evidence>
<feature type="transmembrane region" description="Helical" evidence="1">
    <location>
        <begin position="61"/>
        <end position="88"/>
    </location>
</feature>
<keyword evidence="1" id="KW-0472">Membrane</keyword>
<gene>
    <name evidence="2" type="ORF">B1756_08910</name>
</gene>
<dbReference type="AlphaFoldDB" id="A0A2Z2HX17"/>
<evidence type="ECO:0000313" key="3">
    <source>
        <dbReference type="Proteomes" id="UP000250088"/>
    </source>
</evidence>
<proteinExistence type="predicted"/>
<dbReference type="OrthoDB" id="64860at2157"/>
<dbReference type="EMBL" id="CP019893">
    <property type="protein sequence ID" value="ARS91761.1"/>
    <property type="molecule type" value="Genomic_DNA"/>
</dbReference>